<evidence type="ECO:0000313" key="3">
    <source>
        <dbReference type="Proteomes" id="UP000321949"/>
    </source>
</evidence>
<organism evidence="2 3">
    <name type="scientific">Microbacterium saccharophilum</name>
    <dbReference type="NCBI Taxonomy" id="1213358"/>
    <lineage>
        <taxon>Bacteria</taxon>
        <taxon>Bacillati</taxon>
        <taxon>Actinomycetota</taxon>
        <taxon>Actinomycetes</taxon>
        <taxon>Micrococcales</taxon>
        <taxon>Microbacteriaceae</taxon>
        <taxon>Microbacterium</taxon>
    </lineage>
</organism>
<feature type="region of interest" description="Disordered" evidence="1">
    <location>
        <begin position="290"/>
        <end position="310"/>
    </location>
</feature>
<name>A0A5C8I8D3_9MICO</name>
<gene>
    <name evidence="2" type="ORF">FVP74_01130</name>
</gene>
<evidence type="ECO:0000256" key="1">
    <source>
        <dbReference type="SAM" id="MobiDB-lite"/>
    </source>
</evidence>
<proteinExistence type="predicted"/>
<dbReference type="AlphaFoldDB" id="A0A5C8I8D3"/>
<dbReference type="RefSeq" id="WP_147049869.1">
    <property type="nucleotide sequence ID" value="NZ_JAKNUV010000001.1"/>
</dbReference>
<accession>A0A5C8I8D3</accession>
<dbReference type="Proteomes" id="UP000321949">
    <property type="component" value="Unassembled WGS sequence"/>
</dbReference>
<keyword evidence="3" id="KW-1185">Reference proteome</keyword>
<protein>
    <submittedName>
        <fullName evidence="2">Uncharacterized protein</fullName>
    </submittedName>
</protein>
<reference evidence="2 3" key="1">
    <citation type="submission" date="2019-08" db="EMBL/GenBank/DDBJ databases">
        <authorList>
            <person name="Dong K."/>
        </authorList>
    </citation>
    <scope>NUCLEOTIDE SEQUENCE [LARGE SCALE GENOMIC DNA]</scope>
    <source>
        <strain evidence="2 3">K-1</strain>
    </source>
</reference>
<evidence type="ECO:0000313" key="2">
    <source>
        <dbReference type="EMBL" id="TXK15058.1"/>
    </source>
</evidence>
<dbReference type="EMBL" id="VRSX01000001">
    <property type="protein sequence ID" value="TXK15058.1"/>
    <property type="molecule type" value="Genomic_DNA"/>
</dbReference>
<comment type="caution">
    <text evidence="2">The sequence shown here is derived from an EMBL/GenBank/DDBJ whole genome shotgun (WGS) entry which is preliminary data.</text>
</comment>
<sequence>MDVEVVDGHGSRLARAIAAGFGSAFALLVLSLLFGPSIAHADDDDERPGIIATVTSTLRDAVVEPVIQPVTSGVSEHVVAPLVRPVAEAVQPVVGPAIDAVVKPASETVVHPVVEQVVAPVVAPVAPLVAPLVDAAVTPVVGALDPALTPVTDALAPVLDVVRPAVDAVVVPPLVGDAPTFPPPAHPVTAGSGTTVPPSAPSMDDSSPFAGSLWSAALTSLLVVADHVAAPMAVVADAVAPLASAVLPGGSGFLPVGSSATAGSAGMGPATGALLALVLFAAHHAWTRRHGATDSRVPASPVYPADVSPD</sequence>